<comment type="caution">
    <text evidence="2">The sequence shown here is derived from an EMBL/GenBank/DDBJ whole genome shotgun (WGS) entry which is preliminary data.</text>
</comment>
<keyword evidence="2" id="KW-0808">Transferase</keyword>
<dbReference type="EMBL" id="JACSQJ010000005">
    <property type="protein sequence ID" value="MBD7988441.1"/>
    <property type="molecule type" value="Genomic_DNA"/>
</dbReference>
<dbReference type="CDD" id="cd02440">
    <property type="entry name" value="AdoMet_MTases"/>
    <property type="match status" value="1"/>
</dbReference>
<evidence type="ECO:0000313" key="3">
    <source>
        <dbReference type="Proteomes" id="UP000647183"/>
    </source>
</evidence>
<dbReference type="GO" id="GO:0008168">
    <property type="term" value="F:methyltransferase activity"/>
    <property type="evidence" value="ECO:0007669"/>
    <property type="project" value="UniProtKB-KW"/>
</dbReference>
<reference evidence="2 3" key="1">
    <citation type="submission" date="2020-08" db="EMBL/GenBank/DDBJ databases">
        <title>A Genomic Blueprint of the Chicken Gut Microbiome.</title>
        <authorList>
            <person name="Gilroy R."/>
            <person name="Ravi A."/>
            <person name="Getino M."/>
            <person name="Pursley I."/>
            <person name="Horton D.L."/>
            <person name="Alikhan N.-F."/>
            <person name="Baker D."/>
            <person name="Gharbi K."/>
            <person name="Hall N."/>
            <person name="Watson M."/>
            <person name="Adriaenssens E.M."/>
            <person name="Foster-Nyarko E."/>
            <person name="Jarju S."/>
            <person name="Secka A."/>
            <person name="Antonio M."/>
            <person name="Oren A."/>
            <person name="Chaudhuri R."/>
            <person name="La Ragione R.M."/>
            <person name="Hildebrand F."/>
            <person name="Pallen M.J."/>
        </authorList>
    </citation>
    <scope>NUCLEOTIDE SEQUENCE [LARGE SCALE GENOMIC DNA]</scope>
    <source>
        <strain evidence="2 3">Sa2BVA3</strain>
    </source>
</reference>
<name>A0ABR8UK93_9GAMM</name>
<dbReference type="InterPro" id="IPR041698">
    <property type="entry name" value="Methyltransf_25"/>
</dbReference>
<evidence type="ECO:0000259" key="1">
    <source>
        <dbReference type="Pfam" id="PF13649"/>
    </source>
</evidence>
<dbReference type="SUPFAM" id="SSF53335">
    <property type="entry name" value="S-adenosyl-L-methionine-dependent methyltransferases"/>
    <property type="match status" value="1"/>
</dbReference>
<sequence>MSLDSTLKVIGKSLRMRGAWGTLVFAGGVAKDGVSQMMPARRAAPRAARRADEAFDEQFGTDTAGRISTSKLDIESSDWVFGHGYQAASAEWLREVIGRLGIRHADYHFFDLGCGKARPVLVASDFPFARVVGVEWSPELVEVARKNLEVYAHPAQGCRDIEVRRGDATTTALPAAPLVIYMYNPFTSEIMSRCIENIERRVEGGGGPVVVLYANPLHLDLWTASPAFRLLHTEEDLAVLVDHGHADGFPWRADE</sequence>
<keyword evidence="2" id="KW-0489">Methyltransferase</keyword>
<dbReference type="Proteomes" id="UP000647183">
    <property type="component" value="Unassembled WGS sequence"/>
</dbReference>
<dbReference type="RefSeq" id="WP_191729631.1">
    <property type="nucleotide sequence ID" value="NZ_JACSQJ010000005.1"/>
</dbReference>
<gene>
    <name evidence="2" type="ORF">H9645_10420</name>
</gene>
<protein>
    <submittedName>
        <fullName evidence="2">Class I SAM-dependent methyltransferase</fullName>
    </submittedName>
</protein>
<organism evidence="2 3">
    <name type="scientific">Luteimonas colneyensis</name>
    <dbReference type="NCBI Taxonomy" id="2762230"/>
    <lineage>
        <taxon>Bacteria</taxon>
        <taxon>Pseudomonadati</taxon>
        <taxon>Pseudomonadota</taxon>
        <taxon>Gammaproteobacteria</taxon>
        <taxon>Lysobacterales</taxon>
        <taxon>Lysobacteraceae</taxon>
        <taxon>Luteimonas</taxon>
    </lineage>
</organism>
<evidence type="ECO:0000313" key="2">
    <source>
        <dbReference type="EMBL" id="MBD7988441.1"/>
    </source>
</evidence>
<proteinExistence type="predicted"/>
<accession>A0ABR8UK93</accession>
<feature type="domain" description="Methyltransferase" evidence="1">
    <location>
        <begin position="111"/>
        <end position="206"/>
    </location>
</feature>
<dbReference type="Pfam" id="PF13649">
    <property type="entry name" value="Methyltransf_25"/>
    <property type="match status" value="1"/>
</dbReference>
<dbReference type="InterPro" id="IPR029063">
    <property type="entry name" value="SAM-dependent_MTases_sf"/>
</dbReference>
<dbReference type="Gene3D" id="3.40.50.150">
    <property type="entry name" value="Vaccinia Virus protein VP39"/>
    <property type="match status" value="1"/>
</dbReference>
<dbReference type="GO" id="GO:0032259">
    <property type="term" value="P:methylation"/>
    <property type="evidence" value="ECO:0007669"/>
    <property type="project" value="UniProtKB-KW"/>
</dbReference>
<keyword evidence="3" id="KW-1185">Reference proteome</keyword>